<organism evidence="2 3">
    <name type="scientific">Rhodotorula diobovata</name>
    <dbReference type="NCBI Taxonomy" id="5288"/>
    <lineage>
        <taxon>Eukaryota</taxon>
        <taxon>Fungi</taxon>
        <taxon>Dikarya</taxon>
        <taxon>Basidiomycota</taxon>
        <taxon>Pucciniomycotina</taxon>
        <taxon>Microbotryomycetes</taxon>
        <taxon>Sporidiobolales</taxon>
        <taxon>Sporidiobolaceae</taxon>
        <taxon>Rhodotorula</taxon>
    </lineage>
</organism>
<proteinExistence type="predicted"/>
<reference evidence="2 3" key="1">
    <citation type="submission" date="2019-03" db="EMBL/GenBank/DDBJ databases">
        <title>Rhodosporidium diobovatum UCD-FST 08-225 genome sequencing, assembly, and annotation.</title>
        <authorList>
            <person name="Fakankun I.U."/>
            <person name="Fristensky B."/>
            <person name="Levin D.B."/>
        </authorList>
    </citation>
    <scope>NUCLEOTIDE SEQUENCE [LARGE SCALE GENOMIC DNA]</scope>
    <source>
        <strain evidence="2 3">UCD-FST 08-225</strain>
    </source>
</reference>
<keyword evidence="3" id="KW-1185">Reference proteome</keyword>
<dbReference type="Proteomes" id="UP000311382">
    <property type="component" value="Unassembled WGS sequence"/>
</dbReference>
<protein>
    <recommendedName>
        <fullName evidence="4">F-box domain-containing protein</fullName>
    </recommendedName>
</protein>
<accession>A0A5C5FWL4</accession>
<evidence type="ECO:0000256" key="1">
    <source>
        <dbReference type="SAM" id="MobiDB-lite"/>
    </source>
</evidence>
<dbReference type="OrthoDB" id="3247499at2759"/>
<name>A0A5C5FWL4_9BASI</name>
<gene>
    <name evidence="2" type="ORF">DMC30DRAFT_395293</name>
</gene>
<feature type="compositionally biased region" description="Low complexity" evidence="1">
    <location>
        <begin position="62"/>
        <end position="75"/>
    </location>
</feature>
<feature type="compositionally biased region" description="Pro residues" evidence="1">
    <location>
        <begin position="76"/>
        <end position="87"/>
    </location>
</feature>
<evidence type="ECO:0000313" key="3">
    <source>
        <dbReference type="Proteomes" id="UP000311382"/>
    </source>
</evidence>
<dbReference type="EMBL" id="SOZI01000046">
    <property type="protein sequence ID" value="TNY21327.1"/>
    <property type="molecule type" value="Genomic_DNA"/>
</dbReference>
<comment type="caution">
    <text evidence="2">The sequence shown here is derived from an EMBL/GenBank/DDBJ whole genome shotgun (WGS) entry which is preliminary data.</text>
</comment>
<evidence type="ECO:0000313" key="2">
    <source>
        <dbReference type="EMBL" id="TNY21327.1"/>
    </source>
</evidence>
<sequence>MRDPRSFEALRNAPLGFVLERPSLLRRRLCALDSRREALLNVLFEVLWPRCLPVPPRPALGSSSVASSRCPRSPTTTPPPAPRPLPPRRLPDELVVMIIEWCGHVTLRMRKRTLAALCRLAKRYKAAAERVLYARVWLVAQGGYRGPSAPIYDEPGELDTLVKQPRLRALVKTVEMRIEPGATSDARVAAVLRDLPNVEYLIVGMESHYAAGLLITQSASRLRELSVEGQGRVVDRIVHLHARALSGSLKRLSLDRLGAGFSRPNTEAVSGLKALVVFEEANSAGLVAATAASRDDLVSLRLPFPKLREPYDLTHYRNFAYLELRCFNVGHAFEERAALISTIESTSALPSLSFLKLDGHAPDDTSCPGCRRVDAQLGRQARMLPLSKAIFDAIPSQIRHLSLGGSFLRADILAAYLLGPLRPPRLETLQLSDDIGRAFSEILRDGSEGSGGPFGALAGALERVGIEVTVKR</sequence>
<feature type="region of interest" description="Disordered" evidence="1">
    <location>
        <begin position="62"/>
        <end position="87"/>
    </location>
</feature>
<evidence type="ECO:0008006" key="4">
    <source>
        <dbReference type="Google" id="ProtNLM"/>
    </source>
</evidence>
<dbReference type="AlphaFoldDB" id="A0A5C5FWL4"/>